<dbReference type="HAMAP" id="MF_01363">
    <property type="entry name" value="Ribosomal_bL21"/>
    <property type="match status" value="1"/>
</dbReference>
<dbReference type="Proteomes" id="UP001332192">
    <property type="component" value="Chromosome"/>
</dbReference>
<dbReference type="InterPro" id="IPR036164">
    <property type="entry name" value="bL21-like_sf"/>
</dbReference>
<dbReference type="GO" id="GO:0005840">
    <property type="term" value="C:ribosome"/>
    <property type="evidence" value="ECO:0007669"/>
    <property type="project" value="UniProtKB-KW"/>
</dbReference>
<dbReference type="EMBL" id="CP141615">
    <property type="protein sequence ID" value="WRP18226.1"/>
    <property type="molecule type" value="Genomic_DNA"/>
</dbReference>
<name>A0ABZ1C0B9_9FIRM</name>
<dbReference type="PANTHER" id="PTHR21349">
    <property type="entry name" value="50S RIBOSOMAL PROTEIN L21"/>
    <property type="match status" value="1"/>
</dbReference>
<evidence type="ECO:0000256" key="4">
    <source>
        <dbReference type="HAMAP-Rule" id="MF_01363"/>
    </source>
</evidence>
<evidence type="ECO:0000256" key="3">
    <source>
        <dbReference type="ARBA" id="ARBA00023274"/>
    </source>
</evidence>
<comment type="similarity">
    <text evidence="1 4 5">Belongs to the bacterial ribosomal protein bL21 family.</text>
</comment>
<evidence type="ECO:0000313" key="6">
    <source>
        <dbReference type="EMBL" id="WRP18226.1"/>
    </source>
</evidence>
<dbReference type="PANTHER" id="PTHR21349:SF0">
    <property type="entry name" value="LARGE RIBOSOMAL SUBUNIT PROTEIN BL21M"/>
    <property type="match status" value="1"/>
</dbReference>
<proteinExistence type="inferred from homology"/>
<keyword evidence="7" id="KW-1185">Reference proteome</keyword>
<keyword evidence="2 4" id="KW-0689">Ribosomal protein</keyword>
<sequence length="108" mass="12223">MADYAVVELGGRQYRVSPGDLITVERIAANVGDEVPVERVLMVRQGERTIVGRPTVEGARATARVVEHGRGRKVLVFKYKPKVNYRRRRGHRQPFTRLEIRSIEGPAT</sequence>
<comment type="subunit">
    <text evidence="4">Part of the 50S ribosomal subunit. Contacts protein L20.</text>
</comment>
<keyword evidence="4 5" id="KW-0699">rRNA-binding</keyword>
<dbReference type="InterPro" id="IPR028909">
    <property type="entry name" value="bL21-like"/>
</dbReference>
<comment type="function">
    <text evidence="4 5">This protein binds to 23S rRNA in the presence of protein L20.</text>
</comment>
<gene>
    <name evidence="4 6" type="primary">rplU</name>
    <name evidence="6" type="ORF">U7230_04250</name>
</gene>
<keyword evidence="4 5" id="KW-0694">RNA-binding</keyword>
<accession>A0ABZ1C0B9</accession>
<dbReference type="RefSeq" id="WP_324717497.1">
    <property type="nucleotide sequence ID" value="NZ_CP141615.1"/>
</dbReference>
<dbReference type="Pfam" id="PF00829">
    <property type="entry name" value="Ribosomal_L21p"/>
    <property type="match status" value="1"/>
</dbReference>
<evidence type="ECO:0000313" key="7">
    <source>
        <dbReference type="Proteomes" id="UP001332192"/>
    </source>
</evidence>
<dbReference type="SUPFAM" id="SSF141091">
    <property type="entry name" value="L21p-like"/>
    <property type="match status" value="1"/>
</dbReference>
<dbReference type="InterPro" id="IPR001787">
    <property type="entry name" value="Ribosomal_bL21"/>
</dbReference>
<protein>
    <recommendedName>
        <fullName evidence="4">Large ribosomal subunit protein bL21</fullName>
    </recommendedName>
</protein>
<evidence type="ECO:0000256" key="2">
    <source>
        <dbReference type="ARBA" id="ARBA00022980"/>
    </source>
</evidence>
<keyword evidence="3 4" id="KW-0687">Ribonucleoprotein</keyword>
<dbReference type="NCBIfam" id="TIGR00061">
    <property type="entry name" value="L21"/>
    <property type="match status" value="1"/>
</dbReference>
<evidence type="ECO:0000256" key="5">
    <source>
        <dbReference type="RuleBase" id="RU000562"/>
    </source>
</evidence>
<evidence type="ECO:0000256" key="1">
    <source>
        <dbReference type="ARBA" id="ARBA00008563"/>
    </source>
</evidence>
<reference evidence="6 7" key="1">
    <citation type="journal article" date="2024" name="Front. Microbiol.">
        <title>Novel thermophilic genera Geochorda gen. nov. and Carboxydochorda gen. nov. from the deep terrestrial subsurface reveal the ecophysiological diversity in the class Limnochordia.</title>
        <authorList>
            <person name="Karnachuk O.V."/>
            <person name="Lukina A.P."/>
            <person name="Avakyan M.R."/>
            <person name="Kadnikov V.V."/>
            <person name="Begmatov S."/>
            <person name="Beletsky A.V."/>
            <person name="Vlasova K.G."/>
            <person name="Novikov A.A."/>
            <person name="Shcherbakova V.A."/>
            <person name="Mardanov A.V."/>
            <person name="Ravin N.V."/>
        </authorList>
    </citation>
    <scope>NUCLEOTIDE SEQUENCE [LARGE SCALE GENOMIC DNA]</scope>
    <source>
        <strain evidence="6 7">L945</strain>
    </source>
</reference>
<organism evidence="6 7">
    <name type="scientific">Carboxydichorda subterranea</name>
    <dbReference type="NCBI Taxonomy" id="3109565"/>
    <lineage>
        <taxon>Bacteria</taxon>
        <taxon>Bacillati</taxon>
        <taxon>Bacillota</taxon>
        <taxon>Limnochordia</taxon>
        <taxon>Limnochordales</taxon>
        <taxon>Geochordaceae</taxon>
        <taxon>Carboxydichorda</taxon>
    </lineage>
</organism>